<evidence type="ECO:0000256" key="1">
    <source>
        <dbReference type="SAM" id="MobiDB-lite"/>
    </source>
</evidence>
<sequence>MLDGIEMAKKARLPREVIDFIPEHHGTSTMAFFYHKALSELSPTQKKKLKKQDFQYPGPKPQRKETAIVMIADSLEAASRSLDEITPESLDNLITKIIGIKLSENQLDECGLTLGDLEVIKASFKEVLLSSLHSRPKYPSMEATKALEKKNAVENGHKQIKNISGKTN</sequence>
<dbReference type="InterPro" id="IPR052722">
    <property type="entry name" value="PgpH_phosphodiesterase"/>
</dbReference>
<evidence type="ECO:0008006" key="4">
    <source>
        <dbReference type="Google" id="ProtNLM"/>
    </source>
</evidence>
<proteinExistence type="predicted"/>
<accession>M3HT96</accession>
<name>M3HT96_LEPIT</name>
<reference evidence="2 3" key="1">
    <citation type="submission" date="2013-02" db="EMBL/GenBank/DDBJ databases">
        <authorList>
            <person name="Harkins D.M."/>
            <person name="Durkin A.S."/>
            <person name="Brinkac L.M."/>
            <person name="Haft D.H."/>
            <person name="Selengut J.D."/>
            <person name="Sanka R."/>
            <person name="DePew J."/>
            <person name="Purushe J."/>
            <person name="Tulsiani S.M."/>
            <person name="Graham G.C."/>
            <person name="Burns M.-A."/>
            <person name="Dohnt M.F."/>
            <person name="Smythe L.D."/>
            <person name="McKay D.B."/>
            <person name="Craig S.B."/>
            <person name="Vinetz J.M."/>
            <person name="Sutton G.G."/>
            <person name="Nierman W.C."/>
            <person name="Fouts D.E."/>
        </authorList>
    </citation>
    <scope>NUCLEOTIDE SEQUENCE [LARGE SCALE GENOMIC DNA]</scope>
    <source>
        <strain evidence="2 3">LT2050</strain>
    </source>
</reference>
<dbReference type="Proteomes" id="UP000011778">
    <property type="component" value="Unassembled WGS sequence"/>
</dbReference>
<dbReference type="EMBL" id="AFMD02000348">
    <property type="protein sequence ID" value="EMG21121.1"/>
    <property type="molecule type" value="Genomic_DNA"/>
</dbReference>
<evidence type="ECO:0000313" key="2">
    <source>
        <dbReference type="EMBL" id="EMG21121.1"/>
    </source>
</evidence>
<dbReference type="AlphaFoldDB" id="M3HT96"/>
<evidence type="ECO:0000313" key="3">
    <source>
        <dbReference type="Proteomes" id="UP000011778"/>
    </source>
</evidence>
<feature type="region of interest" description="Disordered" evidence="1">
    <location>
        <begin position="148"/>
        <end position="168"/>
    </location>
</feature>
<dbReference type="Gene3D" id="1.10.3210.10">
    <property type="entry name" value="Hypothetical protein af1432"/>
    <property type="match status" value="1"/>
</dbReference>
<comment type="caution">
    <text evidence="2">The sequence shown here is derived from an EMBL/GenBank/DDBJ whole genome shotgun (WGS) entry which is preliminary data.</text>
</comment>
<feature type="compositionally biased region" description="Basic and acidic residues" evidence="1">
    <location>
        <begin position="148"/>
        <end position="157"/>
    </location>
</feature>
<organism evidence="2 3">
    <name type="scientific">Leptospira interrogans serovar Copenhageni str. LT2050</name>
    <dbReference type="NCBI Taxonomy" id="1001598"/>
    <lineage>
        <taxon>Bacteria</taxon>
        <taxon>Pseudomonadati</taxon>
        <taxon>Spirochaetota</taxon>
        <taxon>Spirochaetia</taxon>
        <taxon>Leptospirales</taxon>
        <taxon>Leptospiraceae</taxon>
        <taxon>Leptospira</taxon>
    </lineage>
</organism>
<gene>
    <name evidence="2" type="ORF">LEP1GSC150_1346</name>
</gene>
<protein>
    <recommendedName>
        <fullName evidence="4">HDIG domain protein</fullName>
    </recommendedName>
</protein>
<dbReference type="PANTHER" id="PTHR36442">
    <property type="entry name" value="CYCLIC-DI-AMP PHOSPHODIESTERASE PGPH"/>
    <property type="match status" value="1"/>
</dbReference>
<dbReference type="PANTHER" id="PTHR36442:SF1">
    <property type="entry name" value="CYCLIC-DI-AMP PHOSPHODIESTERASE PGPH"/>
    <property type="match status" value="1"/>
</dbReference>